<sequence>MDCKRKEKHLNTKRNQLAIAWHLNKKNFNLNSNLAVHEASERVPIESTTEKVCGSPSSAANKASSIFPIISNDLHKDQRLPLASLRYNMKTVIVYRRLQRMADPAAQFSSLSSKRENTPCVKRRHRQLRALTSLAYA</sequence>
<reference evidence="1" key="2">
    <citation type="journal article" date="2023" name="Science">
        <title>Genomic signatures of disease resistance in endangered staghorn corals.</title>
        <authorList>
            <person name="Vollmer S.V."/>
            <person name="Selwyn J.D."/>
            <person name="Despard B.A."/>
            <person name="Roesel C.L."/>
        </authorList>
    </citation>
    <scope>NUCLEOTIDE SEQUENCE</scope>
    <source>
        <strain evidence="1">K2</strain>
    </source>
</reference>
<dbReference type="AlphaFoldDB" id="A0AAD9Q2B9"/>
<evidence type="ECO:0000313" key="1">
    <source>
        <dbReference type="EMBL" id="KAK2553485.1"/>
    </source>
</evidence>
<evidence type="ECO:0000313" key="2">
    <source>
        <dbReference type="Proteomes" id="UP001249851"/>
    </source>
</evidence>
<name>A0AAD9Q2B9_ACRCE</name>
<reference evidence="1" key="1">
    <citation type="journal article" date="2023" name="G3 (Bethesda)">
        <title>Whole genome assembly and annotation of the endangered Caribbean coral Acropora cervicornis.</title>
        <authorList>
            <person name="Selwyn J.D."/>
            <person name="Vollmer S.V."/>
        </authorList>
    </citation>
    <scope>NUCLEOTIDE SEQUENCE</scope>
    <source>
        <strain evidence="1">K2</strain>
    </source>
</reference>
<keyword evidence="2" id="KW-1185">Reference proteome</keyword>
<dbReference type="EMBL" id="JARQWQ010000077">
    <property type="protein sequence ID" value="KAK2553485.1"/>
    <property type="molecule type" value="Genomic_DNA"/>
</dbReference>
<protein>
    <submittedName>
        <fullName evidence="1">Uncharacterized protein</fullName>
    </submittedName>
</protein>
<comment type="caution">
    <text evidence="1">The sequence shown here is derived from an EMBL/GenBank/DDBJ whole genome shotgun (WGS) entry which is preliminary data.</text>
</comment>
<dbReference type="Proteomes" id="UP001249851">
    <property type="component" value="Unassembled WGS sequence"/>
</dbReference>
<proteinExistence type="predicted"/>
<organism evidence="1 2">
    <name type="scientific">Acropora cervicornis</name>
    <name type="common">Staghorn coral</name>
    <dbReference type="NCBI Taxonomy" id="6130"/>
    <lineage>
        <taxon>Eukaryota</taxon>
        <taxon>Metazoa</taxon>
        <taxon>Cnidaria</taxon>
        <taxon>Anthozoa</taxon>
        <taxon>Hexacorallia</taxon>
        <taxon>Scleractinia</taxon>
        <taxon>Astrocoeniina</taxon>
        <taxon>Acroporidae</taxon>
        <taxon>Acropora</taxon>
    </lineage>
</organism>
<accession>A0AAD9Q2B9</accession>
<gene>
    <name evidence="1" type="ORF">P5673_025248</name>
</gene>